<feature type="domain" description="NIF system FeS cluster assembly NifU C-terminal" evidence="1">
    <location>
        <begin position="77"/>
        <end position="135"/>
    </location>
</feature>
<dbReference type="STRING" id="1513793.SAMN06296036_12365"/>
<evidence type="ECO:0000313" key="2">
    <source>
        <dbReference type="EMBL" id="SMF66759.1"/>
    </source>
</evidence>
<gene>
    <name evidence="2" type="ORF">SAMN06296036_12365</name>
</gene>
<evidence type="ECO:0000313" key="3">
    <source>
        <dbReference type="Proteomes" id="UP000192907"/>
    </source>
</evidence>
<organism evidence="2 3">
    <name type="scientific">Pseudobacteriovorax antillogorgiicola</name>
    <dbReference type="NCBI Taxonomy" id="1513793"/>
    <lineage>
        <taxon>Bacteria</taxon>
        <taxon>Pseudomonadati</taxon>
        <taxon>Bdellovibrionota</taxon>
        <taxon>Oligoflexia</taxon>
        <taxon>Oligoflexales</taxon>
        <taxon>Pseudobacteriovoracaceae</taxon>
        <taxon>Pseudobacteriovorax</taxon>
    </lineage>
</organism>
<accession>A0A1Y6CII1</accession>
<keyword evidence="3" id="KW-1185">Reference proteome</keyword>
<dbReference type="AlphaFoldDB" id="A0A1Y6CII1"/>
<dbReference type="GO" id="GO:0016226">
    <property type="term" value="P:iron-sulfur cluster assembly"/>
    <property type="evidence" value="ECO:0007669"/>
    <property type="project" value="InterPro"/>
</dbReference>
<dbReference type="RefSeq" id="WP_200820786.1">
    <property type="nucleotide sequence ID" value="NZ_FWZT01000023.1"/>
</dbReference>
<dbReference type="Proteomes" id="UP000192907">
    <property type="component" value="Unassembled WGS sequence"/>
</dbReference>
<dbReference type="GO" id="GO:0005506">
    <property type="term" value="F:iron ion binding"/>
    <property type="evidence" value="ECO:0007669"/>
    <property type="project" value="InterPro"/>
</dbReference>
<sequence>MEETIEQSLNAVELSQKVDGSWQATHGPSGKVAHGLNETEAMDAMRAMLGMDDDGSFVEPLTSDLFEGVANEIALYLEGPVSKMLELHSGFARLEAYGEGVATIRLGGGCQGCPSSRITLMNGVFKELQEKFGEDVVTDVQPVLD</sequence>
<dbReference type="Gene3D" id="3.30.300.130">
    <property type="entry name" value="Fe-S cluster assembly (FSCA)"/>
    <property type="match status" value="1"/>
</dbReference>
<proteinExistence type="predicted"/>
<dbReference type="EMBL" id="FWZT01000023">
    <property type="protein sequence ID" value="SMF66759.1"/>
    <property type="molecule type" value="Genomic_DNA"/>
</dbReference>
<evidence type="ECO:0000259" key="1">
    <source>
        <dbReference type="Pfam" id="PF01106"/>
    </source>
</evidence>
<protein>
    <submittedName>
        <fullName evidence="2">Fe-S cluster biogenesis protein NfuA, 4Fe-4S-binding domain</fullName>
    </submittedName>
</protein>
<dbReference type="GO" id="GO:0051536">
    <property type="term" value="F:iron-sulfur cluster binding"/>
    <property type="evidence" value="ECO:0007669"/>
    <property type="project" value="InterPro"/>
</dbReference>
<dbReference type="InterPro" id="IPR034904">
    <property type="entry name" value="FSCA_dom_sf"/>
</dbReference>
<dbReference type="Pfam" id="PF01106">
    <property type="entry name" value="NifU"/>
    <property type="match status" value="1"/>
</dbReference>
<reference evidence="3" key="1">
    <citation type="submission" date="2017-04" db="EMBL/GenBank/DDBJ databases">
        <authorList>
            <person name="Varghese N."/>
            <person name="Submissions S."/>
        </authorList>
    </citation>
    <scope>NUCLEOTIDE SEQUENCE [LARGE SCALE GENOMIC DNA]</scope>
    <source>
        <strain evidence="3">RKEM611</strain>
    </source>
</reference>
<name>A0A1Y6CII1_9BACT</name>
<dbReference type="SUPFAM" id="SSF117916">
    <property type="entry name" value="Fe-S cluster assembly (FSCA) domain-like"/>
    <property type="match status" value="1"/>
</dbReference>
<dbReference type="InterPro" id="IPR001075">
    <property type="entry name" value="NIF_FeS_clus_asmbl_NifU_C"/>
</dbReference>